<dbReference type="Pfam" id="PF00171">
    <property type="entry name" value="Aldedh"/>
    <property type="match status" value="1"/>
</dbReference>
<proteinExistence type="inferred from homology"/>
<evidence type="ECO:0000256" key="3">
    <source>
        <dbReference type="RuleBase" id="RU003345"/>
    </source>
</evidence>
<dbReference type="SUPFAM" id="SSF53720">
    <property type="entry name" value="ALDH-like"/>
    <property type="match status" value="1"/>
</dbReference>
<organism evidence="5 6">
    <name type="scientific">Sphingobium amiense</name>
    <dbReference type="NCBI Taxonomy" id="135719"/>
    <lineage>
        <taxon>Bacteria</taxon>
        <taxon>Pseudomonadati</taxon>
        <taxon>Pseudomonadota</taxon>
        <taxon>Alphaproteobacteria</taxon>
        <taxon>Sphingomonadales</taxon>
        <taxon>Sphingomonadaceae</taxon>
        <taxon>Sphingobium</taxon>
    </lineage>
</organism>
<dbReference type="AlphaFoldDB" id="A0A494WB11"/>
<feature type="domain" description="Aldehyde dehydrogenase" evidence="4">
    <location>
        <begin position="7"/>
        <end position="462"/>
    </location>
</feature>
<reference evidence="5 6" key="1">
    <citation type="submission" date="2018-05" db="EMBL/GenBank/DDBJ databases">
        <title>Complete Genome Sequence of the Nonylphenol-Degrading Bacterium Sphingobium amiense DSM 16289T.</title>
        <authorList>
            <person name="Ootsuka M."/>
            <person name="Nishizawa T."/>
            <person name="Ohta H."/>
        </authorList>
    </citation>
    <scope>NUCLEOTIDE SEQUENCE [LARGE SCALE GENOMIC DNA]</scope>
    <source>
        <strain evidence="5 6">DSM 16289</strain>
    </source>
</reference>
<comment type="similarity">
    <text evidence="3">Belongs to the aldehyde dehydrogenase family.</text>
</comment>
<dbReference type="GO" id="GO:0016620">
    <property type="term" value="F:oxidoreductase activity, acting on the aldehyde or oxo group of donors, NAD or NADP as acceptor"/>
    <property type="evidence" value="ECO:0007669"/>
    <property type="project" value="InterPro"/>
</dbReference>
<dbReference type="InterPro" id="IPR029510">
    <property type="entry name" value="Ald_DH_CS_GLU"/>
</dbReference>
<dbReference type="PROSITE" id="PS00687">
    <property type="entry name" value="ALDEHYDE_DEHYDR_GLU"/>
    <property type="match status" value="1"/>
</dbReference>
<evidence type="ECO:0000313" key="5">
    <source>
        <dbReference type="EMBL" id="BBD99877.1"/>
    </source>
</evidence>
<gene>
    <name evidence="5" type="ORF">SAMIE_1033780</name>
</gene>
<sequence>MMSTLSNAIPIFNPRTGERDGEIVPPSAAEITQIAQDLRAGQVAWDALGLDGRIAAMRRWADAIEANAAQISAAEMRDTGRKRVAHEVPFIVAGSIRGWCARAPKVIERAHFQGTSTVMPAVSYRTQLVPYPLVGIISPWNHPFLLSMLDAVPALIAGCALLVKPSEVTPRFIEPVTETIAKVPELAAVLRYIVGDGGTGQALIEEVDALCFTGSVPTGRKVAEACARRFIPSFLELGGKDAVIVTGSADIPQAAAAVLKGAVSNTGQMCFATERAYVAREIYQPFVEELTHQASKVALSYPDMGQGHIGPYIHARQADIVDAQLEEAVEAGARIEVGGPSQTLGGGRFMPATVVTGVDHGMRIMRDETFGPVIPVMPYDDEDEAVALANDSEFGLSGAVIAGDADEAERIAERLNAGAISIQDTSLTLYIMGDVEKTSFGISGLGGSRMGPNAMLRFFRKKALIRRSGPVLDMESLAEHNVSSHH</sequence>
<keyword evidence="6" id="KW-1185">Reference proteome</keyword>
<name>A0A494WB11_9SPHN</name>
<evidence type="ECO:0000313" key="6">
    <source>
        <dbReference type="Proteomes" id="UP000279959"/>
    </source>
</evidence>
<feature type="active site" evidence="2">
    <location>
        <position position="236"/>
    </location>
</feature>
<dbReference type="EMBL" id="AP018664">
    <property type="protein sequence ID" value="BBD99877.1"/>
    <property type="molecule type" value="Genomic_DNA"/>
</dbReference>
<dbReference type="Proteomes" id="UP000279959">
    <property type="component" value="Chromosome"/>
</dbReference>
<dbReference type="RefSeq" id="WP_083952333.1">
    <property type="nucleotide sequence ID" value="NZ_AP018664.1"/>
</dbReference>
<protein>
    <submittedName>
        <fullName evidence="5">Aldehyde dehydrogenase</fullName>
    </submittedName>
</protein>
<dbReference type="CDD" id="cd07099">
    <property type="entry name" value="ALDH_DDALDH"/>
    <property type="match status" value="1"/>
</dbReference>
<accession>A0A494WB11</accession>
<evidence type="ECO:0000259" key="4">
    <source>
        <dbReference type="Pfam" id="PF00171"/>
    </source>
</evidence>
<dbReference type="Gene3D" id="3.40.309.10">
    <property type="entry name" value="Aldehyde Dehydrogenase, Chain A, domain 2"/>
    <property type="match status" value="1"/>
</dbReference>
<evidence type="ECO:0000256" key="1">
    <source>
        <dbReference type="ARBA" id="ARBA00023002"/>
    </source>
</evidence>
<dbReference type="PANTHER" id="PTHR11699">
    <property type="entry name" value="ALDEHYDE DEHYDROGENASE-RELATED"/>
    <property type="match status" value="1"/>
</dbReference>
<dbReference type="InterPro" id="IPR016161">
    <property type="entry name" value="Ald_DH/histidinol_DH"/>
</dbReference>
<dbReference type="InterPro" id="IPR016163">
    <property type="entry name" value="Ald_DH_C"/>
</dbReference>
<keyword evidence="1 3" id="KW-0560">Oxidoreductase</keyword>
<dbReference type="Gene3D" id="3.40.605.10">
    <property type="entry name" value="Aldehyde Dehydrogenase, Chain A, domain 1"/>
    <property type="match status" value="1"/>
</dbReference>
<evidence type="ECO:0000256" key="2">
    <source>
        <dbReference type="PROSITE-ProRule" id="PRU10007"/>
    </source>
</evidence>
<dbReference type="InterPro" id="IPR015590">
    <property type="entry name" value="Aldehyde_DH_dom"/>
</dbReference>
<dbReference type="InterPro" id="IPR016162">
    <property type="entry name" value="Ald_DH_N"/>
</dbReference>
<dbReference type="KEGG" id="sami:SAMIE_1033780"/>